<comment type="caution">
    <text evidence="1">The sequence shown here is derived from an EMBL/GenBank/DDBJ whole genome shotgun (WGS) entry which is preliminary data.</text>
</comment>
<gene>
    <name evidence="1" type="ORF">LCGC14_2317760</name>
</gene>
<dbReference type="AlphaFoldDB" id="A0A0F9CJB6"/>
<protein>
    <submittedName>
        <fullName evidence="1">Uncharacterized protein</fullName>
    </submittedName>
</protein>
<organism evidence="1">
    <name type="scientific">marine sediment metagenome</name>
    <dbReference type="NCBI Taxonomy" id="412755"/>
    <lineage>
        <taxon>unclassified sequences</taxon>
        <taxon>metagenomes</taxon>
        <taxon>ecological metagenomes</taxon>
    </lineage>
</organism>
<dbReference type="EMBL" id="LAZR01033039">
    <property type="protein sequence ID" value="KKL49214.1"/>
    <property type="molecule type" value="Genomic_DNA"/>
</dbReference>
<reference evidence="1" key="1">
    <citation type="journal article" date="2015" name="Nature">
        <title>Complex archaea that bridge the gap between prokaryotes and eukaryotes.</title>
        <authorList>
            <person name="Spang A."/>
            <person name="Saw J.H."/>
            <person name="Jorgensen S.L."/>
            <person name="Zaremba-Niedzwiedzka K."/>
            <person name="Martijn J."/>
            <person name="Lind A.E."/>
            <person name="van Eijk R."/>
            <person name="Schleper C."/>
            <person name="Guy L."/>
            <person name="Ettema T.J."/>
        </authorList>
    </citation>
    <scope>NUCLEOTIDE SEQUENCE</scope>
</reference>
<accession>A0A0F9CJB6</accession>
<name>A0A0F9CJB6_9ZZZZ</name>
<evidence type="ECO:0000313" key="1">
    <source>
        <dbReference type="EMBL" id="KKL49214.1"/>
    </source>
</evidence>
<proteinExistence type="predicted"/>
<sequence length="126" mass="13691">MVMTSIMTTEAEVVQKLGDNVSTGFTDAMMTAAGLQGESMVNVVTRFNFSDWFVGSPNADVKGILSDIVSSFVAIQGITYKMSGQDGAKNRIEAEDQINVLRDGMLRGLSIIRDKKNQDFITGEDT</sequence>